<gene>
    <name evidence="2" type="ORF">Micbo1qcDRAFT_162584</name>
</gene>
<accession>A0A136J561</accession>
<dbReference type="InParanoid" id="A0A136J561"/>
<sequence length="160" mass="17595">MIIIHVVCYFVFLFLRQGLFSCTLHLSVGTSSLNSECSRHFLYKYRWRYRGISASLMEGAAHSMQDGEARQRSLVGLNATPKKPSVVVAVSRPPPVGCHGKAWGVRPGPGRELHTCDDIRPQSWKTWGYRSVPAEISVLLAGTNPAVTDTAECSGVHGVR</sequence>
<evidence type="ECO:0000256" key="1">
    <source>
        <dbReference type="SAM" id="SignalP"/>
    </source>
</evidence>
<evidence type="ECO:0000313" key="3">
    <source>
        <dbReference type="Proteomes" id="UP000070501"/>
    </source>
</evidence>
<keyword evidence="1" id="KW-0732">Signal</keyword>
<name>A0A136J561_9PEZI</name>
<dbReference type="Proteomes" id="UP000070501">
    <property type="component" value="Unassembled WGS sequence"/>
</dbReference>
<dbReference type="EMBL" id="KQ964249">
    <property type="protein sequence ID" value="KXJ92341.1"/>
    <property type="molecule type" value="Genomic_DNA"/>
</dbReference>
<proteinExistence type="predicted"/>
<feature type="chain" id="PRO_5007293483" description="Secreted protein" evidence="1">
    <location>
        <begin position="22"/>
        <end position="160"/>
    </location>
</feature>
<protein>
    <recommendedName>
        <fullName evidence="4">Secreted protein</fullName>
    </recommendedName>
</protein>
<organism evidence="2 3">
    <name type="scientific">Microdochium bolleyi</name>
    <dbReference type="NCBI Taxonomy" id="196109"/>
    <lineage>
        <taxon>Eukaryota</taxon>
        <taxon>Fungi</taxon>
        <taxon>Dikarya</taxon>
        <taxon>Ascomycota</taxon>
        <taxon>Pezizomycotina</taxon>
        <taxon>Sordariomycetes</taxon>
        <taxon>Xylariomycetidae</taxon>
        <taxon>Xylariales</taxon>
        <taxon>Microdochiaceae</taxon>
        <taxon>Microdochium</taxon>
    </lineage>
</organism>
<reference evidence="3" key="1">
    <citation type="submission" date="2016-02" db="EMBL/GenBank/DDBJ databases">
        <title>Draft genome sequence of Microdochium bolleyi, a fungal endophyte of beachgrass.</title>
        <authorList>
            <consortium name="DOE Joint Genome Institute"/>
            <person name="David A.S."/>
            <person name="May G."/>
            <person name="Haridas S."/>
            <person name="Lim J."/>
            <person name="Wang M."/>
            <person name="Labutti K."/>
            <person name="Lipzen A."/>
            <person name="Barry K."/>
            <person name="Grigoriev I.V."/>
        </authorList>
    </citation>
    <scope>NUCLEOTIDE SEQUENCE [LARGE SCALE GENOMIC DNA]</scope>
    <source>
        <strain evidence="3">J235TASD1</strain>
    </source>
</reference>
<evidence type="ECO:0008006" key="4">
    <source>
        <dbReference type="Google" id="ProtNLM"/>
    </source>
</evidence>
<evidence type="ECO:0000313" key="2">
    <source>
        <dbReference type="EMBL" id="KXJ92341.1"/>
    </source>
</evidence>
<feature type="signal peptide" evidence="1">
    <location>
        <begin position="1"/>
        <end position="21"/>
    </location>
</feature>
<keyword evidence="3" id="KW-1185">Reference proteome</keyword>
<dbReference type="AlphaFoldDB" id="A0A136J561"/>